<feature type="compositionally biased region" description="Polar residues" evidence="1">
    <location>
        <begin position="132"/>
        <end position="144"/>
    </location>
</feature>
<dbReference type="Proteomes" id="UP000429607">
    <property type="component" value="Unassembled WGS sequence"/>
</dbReference>
<evidence type="ECO:0000313" key="5">
    <source>
        <dbReference type="Proteomes" id="UP000429607"/>
    </source>
</evidence>
<reference evidence="4 6" key="1">
    <citation type="submission" date="2018-08" db="EMBL/GenBank/DDBJ databases">
        <title>Genomic investigation of the strawberry pathogen Phytophthora fragariae indicates pathogenicity is determined by transcriptional variation in three key races.</title>
        <authorList>
            <person name="Adams T.M."/>
            <person name="Armitage A.D."/>
            <person name="Sobczyk M.K."/>
            <person name="Bates H.J."/>
            <person name="Dunwell J.M."/>
            <person name="Nellist C.F."/>
            <person name="Harrison R.J."/>
        </authorList>
    </citation>
    <scope>NUCLEOTIDE SEQUENCE [LARGE SCALE GENOMIC DNA]</scope>
    <source>
        <strain evidence="3 5">SCRP249</strain>
        <strain evidence="2 7">SCRP324</strain>
        <strain evidence="4 6">SCRP333</strain>
    </source>
</reference>
<feature type="compositionally biased region" description="Polar residues" evidence="1">
    <location>
        <begin position="101"/>
        <end position="118"/>
    </location>
</feature>
<dbReference type="EMBL" id="QXFU01003407">
    <property type="protein sequence ID" value="KAE8975639.1"/>
    <property type="molecule type" value="Genomic_DNA"/>
</dbReference>
<gene>
    <name evidence="3" type="ORF">PR001_g6191</name>
    <name evidence="2" type="ORF">PR002_g25550</name>
    <name evidence="4" type="ORF">PR003_g6491</name>
</gene>
<evidence type="ECO:0000313" key="7">
    <source>
        <dbReference type="Proteomes" id="UP000435112"/>
    </source>
</evidence>
<accession>A0A6A4FS90</accession>
<feature type="region of interest" description="Disordered" evidence="1">
    <location>
        <begin position="36"/>
        <end position="71"/>
    </location>
</feature>
<feature type="region of interest" description="Disordered" evidence="1">
    <location>
        <begin position="92"/>
        <end position="147"/>
    </location>
</feature>
<dbReference type="OrthoDB" id="127071at2759"/>
<evidence type="ECO:0000256" key="1">
    <source>
        <dbReference type="SAM" id="MobiDB-lite"/>
    </source>
</evidence>
<keyword evidence="6" id="KW-1185">Reference proteome</keyword>
<name>A0A6A4FS90_9STRA</name>
<feature type="compositionally biased region" description="Basic and acidic residues" evidence="1">
    <location>
        <begin position="54"/>
        <end position="66"/>
    </location>
</feature>
<dbReference type="Proteomes" id="UP000434957">
    <property type="component" value="Unassembled WGS sequence"/>
</dbReference>
<dbReference type="EMBL" id="QXFV01000288">
    <property type="protein sequence ID" value="KAE9042416.1"/>
    <property type="molecule type" value="Genomic_DNA"/>
</dbReference>
<dbReference type="AlphaFoldDB" id="A0A6A4FS90"/>
<dbReference type="EMBL" id="QXFT01000290">
    <property type="protein sequence ID" value="KAE9348291.1"/>
    <property type="molecule type" value="Genomic_DNA"/>
</dbReference>
<evidence type="ECO:0000313" key="6">
    <source>
        <dbReference type="Proteomes" id="UP000434957"/>
    </source>
</evidence>
<dbReference type="Proteomes" id="UP000435112">
    <property type="component" value="Unassembled WGS sequence"/>
</dbReference>
<evidence type="ECO:0000313" key="4">
    <source>
        <dbReference type="EMBL" id="KAE9348291.1"/>
    </source>
</evidence>
<evidence type="ECO:0000313" key="3">
    <source>
        <dbReference type="EMBL" id="KAE9042416.1"/>
    </source>
</evidence>
<organism evidence="4 6">
    <name type="scientific">Phytophthora rubi</name>
    <dbReference type="NCBI Taxonomy" id="129364"/>
    <lineage>
        <taxon>Eukaryota</taxon>
        <taxon>Sar</taxon>
        <taxon>Stramenopiles</taxon>
        <taxon>Oomycota</taxon>
        <taxon>Peronosporomycetes</taxon>
        <taxon>Peronosporales</taxon>
        <taxon>Peronosporaceae</taxon>
        <taxon>Phytophthora</taxon>
    </lineage>
</organism>
<feature type="compositionally biased region" description="Basic and acidic residues" evidence="1">
    <location>
        <begin position="119"/>
        <end position="131"/>
    </location>
</feature>
<evidence type="ECO:0000313" key="2">
    <source>
        <dbReference type="EMBL" id="KAE8975639.1"/>
    </source>
</evidence>
<sequence>MAPKISSVLGFHEREQLHKNPSILAYTGDVGQNYLDLGDGYEDQEREQAAPAEPHGRSRTDAEKKKVTTRSRLTSISSSLLSARTAVTTRAKKFHVRESTRQAISQLRKTMTKGASSRTETKESVASDRHQSNQFDNDQLNSDRLSNDHFADVGNQVGVESAGFECMYAEVSLGNALEFRHSSRDSTPAKGSRLSKLLPPRAWIKSAKQKQRSSDELYMY</sequence>
<comment type="caution">
    <text evidence="4">The sequence shown here is derived from an EMBL/GenBank/DDBJ whole genome shotgun (WGS) entry which is preliminary data.</text>
</comment>
<protein>
    <submittedName>
        <fullName evidence="4">Uncharacterized protein</fullName>
    </submittedName>
</protein>
<proteinExistence type="predicted"/>